<dbReference type="Pfam" id="PF00575">
    <property type="entry name" value="S1"/>
    <property type="match status" value="1"/>
</dbReference>
<dbReference type="PANTHER" id="PTHR10724:SF10">
    <property type="entry name" value="S1 RNA-BINDING DOMAIN-CONTAINING PROTEIN 1"/>
    <property type="match status" value="1"/>
</dbReference>
<sequence length="112" mass="11882">MTTLRDLSAGQSLEGVVTNVTNFGAFVDIGVHQDGLVHISELADRFVKDPHELVSAGQIVRVRVLSVDADRKRIALSMKSESGKPQPPKSKPAPAAEGTLAARLKAAGLRRG</sequence>
<dbReference type="SUPFAM" id="SSF50249">
    <property type="entry name" value="Nucleic acid-binding proteins"/>
    <property type="match status" value="1"/>
</dbReference>
<evidence type="ECO:0000313" key="4">
    <source>
        <dbReference type="Proteomes" id="UP001596422"/>
    </source>
</evidence>
<feature type="region of interest" description="Disordered" evidence="1">
    <location>
        <begin position="76"/>
        <end position="101"/>
    </location>
</feature>
<protein>
    <submittedName>
        <fullName evidence="3">S1 RNA-binding domain-containing protein</fullName>
    </submittedName>
</protein>
<evidence type="ECO:0000256" key="1">
    <source>
        <dbReference type="SAM" id="MobiDB-lite"/>
    </source>
</evidence>
<comment type="caution">
    <text evidence="3">The sequence shown here is derived from an EMBL/GenBank/DDBJ whole genome shotgun (WGS) entry which is preliminary data.</text>
</comment>
<dbReference type="InterPro" id="IPR044146">
    <property type="entry name" value="S1_Tex"/>
</dbReference>
<keyword evidence="4" id="KW-1185">Reference proteome</keyword>
<dbReference type="InterPro" id="IPR003029">
    <property type="entry name" value="S1_domain"/>
</dbReference>
<dbReference type="InterPro" id="IPR012340">
    <property type="entry name" value="NA-bd_OB-fold"/>
</dbReference>
<feature type="domain" description="S1 motif" evidence="2">
    <location>
        <begin position="10"/>
        <end position="79"/>
    </location>
</feature>
<dbReference type="EMBL" id="JBHSWE010000001">
    <property type="protein sequence ID" value="MFC6670843.1"/>
    <property type="molecule type" value="Genomic_DNA"/>
</dbReference>
<dbReference type="InterPro" id="IPR050437">
    <property type="entry name" value="Ribos_protein_bS1-like"/>
</dbReference>
<dbReference type="CDD" id="cd05685">
    <property type="entry name" value="S1_Tex"/>
    <property type="match status" value="1"/>
</dbReference>
<dbReference type="PANTHER" id="PTHR10724">
    <property type="entry name" value="30S RIBOSOMAL PROTEIN S1"/>
    <property type="match status" value="1"/>
</dbReference>
<dbReference type="RefSeq" id="WP_379913062.1">
    <property type="nucleotide sequence ID" value="NZ_JBHSWE010000001.1"/>
</dbReference>
<dbReference type="Proteomes" id="UP001596422">
    <property type="component" value="Unassembled WGS sequence"/>
</dbReference>
<accession>A0ABW2A050</accession>
<reference evidence="4" key="1">
    <citation type="journal article" date="2019" name="Int. J. Syst. Evol. Microbiol.">
        <title>The Global Catalogue of Microorganisms (GCM) 10K type strain sequencing project: providing services to taxonomists for standard genome sequencing and annotation.</title>
        <authorList>
            <consortium name="The Broad Institute Genomics Platform"/>
            <consortium name="The Broad Institute Genome Sequencing Center for Infectious Disease"/>
            <person name="Wu L."/>
            <person name="Ma J."/>
        </authorList>
    </citation>
    <scope>NUCLEOTIDE SEQUENCE [LARGE SCALE GENOMIC DNA]</scope>
    <source>
        <strain evidence="4">NBRC 111756</strain>
    </source>
</reference>
<dbReference type="SMART" id="SM00316">
    <property type="entry name" value="S1"/>
    <property type="match status" value="1"/>
</dbReference>
<dbReference type="Gene3D" id="2.40.50.140">
    <property type="entry name" value="Nucleic acid-binding proteins"/>
    <property type="match status" value="1"/>
</dbReference>
<evidence type="ECO:0000313" key="3">
    <source>
        <dbReference type="EMBL" id="MFC6670843.1"/>
    </source>
</evidence>
<dbReference type="PROSITE" id="PS50126">
    <property type="entry name" value="S1"/>
    <property type="match status" value="1"/>
</dbReference>
<gene>
    <name evidence="3" type="ORF">ACFQDL_12770</name>
</gene>
<feature type="compositionally biased region" description="Low complexity" evidence="1">
    <location>
        <begin position="92"/>
        <end position="101"/>
    </location>
</feature>
<name>A0ABW2A050_9GAMM</name>
<organism evidence="3 4">
    <name type="scientific">Marinobacterium aestuariivivens</name>
    <dbReference type="NCBI Taxonomy" id="1698799"/>
    <lineage>
        <taxon>Bacteria</taxon>
        <taxon>Pseudomonadati</taxon>
        <taxon>Pseudomonadota</taxon>
        <taxon>Gammaproteobacteria</taxon>
        <taxon>Oceanospirillales</taxon>
        <taxon>Oceanospirillaceae</taxon>
        <taxon>Marinobacterium</taxon>
    </lineage>
</organism>
<proteinExistence type="predicted"/>
<evidence type="ECO:0000259" key="2">
    <source>
        <dbReference type="PROSITE" id="PS50126"/>
    </source>
</evidence>